<evidence type="ECO:0000313" key="2">
    <source>
        <dbReference type="EMBL" id="KRY81671.1"/>
    </source>
</evidence>
<keyword evidence="3" id="KW-1185">Reference proteome</keyword>
<name>A0A0V1F6I2_TRIPS</name>
<dbReference type="EMBL" id="JYDT01000211">
    <property type="protein sequence ID" value="KRY81671.1"/>
    <property type="molecule type" value="Genomic_DNA"/>
</dbReference>
<feature type="compositionally biased region" description="Acidic residues" evidence="1">
    <location>
        <begin position="137"/>
        <end position="153"/>
    </location>
</feature>
<sequence length="218" mass="24530">MAFMKSFSFSAKVFNKNWRTKMAPLALTNEQALFQKFSTLPDDICLKPAKMADKELLFAAADTKQLPTARAEQAKWKQKKRNQPLNTYPPPPPLTPAAPSFCMRFFTFPPTHLPLSLSHSQSTNKQHSLTTLSTSVNDDDDDDDDDYADDDYDENDTNEIAVQIIQMAPQCSFLVNEAVVGKEDACKCLKPNQPNCNRNPNEPNLKRTEAIGTERCQP</sequence>
<feature type="compositionally biased region" description="Polar residues" evidence="1">
    <location>
        <begin position="193"/>
        <end position="202"/>
    </location>
</feature>
<evidence type="ECO:0000313" key="3">
    <source>
        <dbReference type="Proteomes" id="UP000054995"/>
    </source>
</evidence>
<proteinExistence type="predicted"/>
<feature type="region of interest" description="Disordered" evidence="1">
    <location>
        <begin position="193"/>
        <end position="218"/>
    </location>
</feature>
<feature type="compositionally biased region" description="Polar residues" evidence="1">
    <location>
        <begin position="117"/>
        <end position="136"/>
    </location>
</feature>
<dbReference type="AlphaFoldDB" id="A0A0V1F6I2"/>
<reference evidence="2 3" key="1">
    <citation type="submission" date="2015-01" db="EMBL/GenBank/DDBJ databases">
        <title>Evolution of Trichinella species and genotypes.</title>
        <authorList>
            <person name="Korhonen P.K."/>
            <person name="Edoardo P."/>
            <person name="Giuseppe L.R."/>
            <person name="Gasser R.B."/>
        </authorList>
    </citation>
    <scope>NUCLEOTIDE SEQUENCE [LARGE SCALE GENOMIC DNA]</scope>
    <source>
        <strain evidence="2">ISS470</strain>
    </source>
</reference>
<protein>
    <submittedName>
        <fullName evidence="2">Uncharacterized protein</fullName>
    </submittedName>
</protein>
<organism evidence="2 3">
    <name type="scientific">Trichinella pseudospiralis</name>
    <name type="common">Parasitic roundworm</name>
    <dbReference type="NCBI Taxonomy" id="6337"/>
    <lineage>
        <taxon>Eukaryota</taxon>
        <taxon>Metazoa</taxon>
        <taxon>Ecdysozoa</taxon>
        <taxon>Nematoda</taxon>
        <taxon>Enoplea</taxon>
        <taxon>Dorylaimia</taxon>
        <taxon>Trichinellida</taxon>
        <taxon>Trichinellidae</taxon>
        <taxon>Trichinella</taxon>
    </lineage>
</organism>
<evidence type="ECO:0000256" key="1">
    <source>
        <dbReference type="SAM" id="MobiDB-lite"/>
    </source>
</evidence>
<gene>
    <name evidence="2" type="ORF">T4D_15820</name>
</gene>
<comment type="caution">
    <text evidence="2">The sequence shown here is derived from an EMBL/GenBank/DDBJ whole genome shotgun (WGS) entry which is preliminary data.</text>
</comment>
<feature type="region of interest" description="Disordered" evidence="1">
    <location>
        <begin position="116"/>
        <end position="153"/>
    </location>
</feature>
<feature type="region of interest" description="Disordered" evidence="1">
    <location>
        <begin position="69"/>
        <end position="93"/>
    </location>
</feature>
<accession>A0A0V1F6I2</accession>
<dbReference type="Proteomes" id="UP000054995">
    <property type="component" value="Unassembled WGS sequence"/>
</dbReference>